<protein>
    <submittedName>
        <fullName evidence="1">Uncharacterized protein</fullName>
    </submittedName>
</protein>
<dbReference type="RefSeq" id="WP_253773409.1">
    <property type="nucleotide sequence ID" value="NZ_JAMTCK010000008.1"/>
</dbReference>
<dbReference type="EMBL" id="JAMTCK010000008">
    <property type="protein sequence ID" value="MCP2167000.1"/>
    <property type="molecule type" value="Genomic_DNA"/>
</dbReference>
<accession>A0AAE3KH68</accession>
<name>A0AAE3KH68_9PSEU</name>
<comment type="caution">
    <text evidence="1">The sequence shown here is derived from an EMBL/GenBank/DDBJ whole genome shotgun (WGS) entry which is preliminary data.</text>
</comment>
<evidence type="ECO:0000313" key="1">
    <source>
        <dbReference type="EMBL" id="MCP2167000.1"/>
    </source>
</evidence>
<sequence length="67" mass="7541">MIPGVRYSEAPRCGVCGHRALLTREAAHALVLESFGRLELFTCPYADNGWHVWAPHLESRRVPEPGR</sequence>
<gene>
    <name evidence="1" type="ORF">LX83_003872</name>
</gene>
<dbReference type="AlphaFoldDB" id="A0AAE3KH68"/>
<keyword evidence="2" id="KW-1185">Reference proteome</keyword>
<dbReference type="Proteomes" id="UP001206128">
    <property type="component" value="Unassembled WGS sequence"/>
</dbReference>
<organism evidence="1 2">
    <name type="scientific">Goodfellowiella coeruleoviolacea</name>
    <dbReference type="NCBI Taxonomy" id="334858"/>
    <lineage>
        <taxon>Bacteria</taxon>
        <taxon>Bacillati</taxon>
        <taxon>Actinomycetota</taxon>
        <taxon>Actinomycetes</taxon>
        <taxon>Pseudonocardiales</taxon>
        <taxon>Pseudonocardiaceae</taxon>
        <taxon>Goodfellowiella</taxon>
    </lineage>
</organism>
<proteinExistence type="predicted"/>
<evidence type="ECO:0000313" key="2">
    <source>
        <dbReference type="Proteomes" id="UP001206128"/>
    </source>
</evidence>
<reference evidence="1" key="1">
    <citation type="submission" date="2022-06" db="EMBL/GenBank/DDBJ databases">
        <title>Genomic Encyclopedia of Archaeal and Bacterial Type Strains, Phase II (KMG-II): from individual species to whole genera.</title>
        <authorList>
            <person name="Goeker M."/>
        </authorList>
    </citation>
    <scope>NUCLEOTIDE SEQUENCE</scope>
    <source>
        <strain evidence="1">DSM 43935</strain>
    </source>
</reference>